<dbReference type="GO" id="GO:0009002">
    <property type="term" value="F:serine-type D-Ala-D-Ala carboxypeptidase activity"/>
    <property type="evidence" value="ECO:0007669"/>
    <property type="project" value="UniProtKB-EC"/>
</dbReference>
<feature type="compositionally biased region" description="Pro residues" evidence="3">
    <location>
        <begin position="1"/>
        <end position="17"/>
    </location>
</feature>
<dbReference type="SUPFAM" id="SSF56601">
    <property type="entry name" value="beta-lactamase/transpeptidase-like"/>
    <property type="match status" value="1"/>
</dbReference>
<organism evidence="5 6">
    <name type="scientific">Micromonospora sonneratiae</name>
    <dbReference type="NCBI Taxonomy" id="1184706"/>
    <lineage>
        <taxon>Bacteria</taxon>
        <taxon>Bacillati</taxon>
        <taxon>Actinomycetota</taxon>
        <taxon>Actinomycetes</taxon>
        <taxon>Micromonosporales</taxon>
        <taxon>Micromonosporaceae</taxon>
        <taxon>Micromonospora</taxon>
    </lineage>
</organism>
<feature type="region of interest" description="Disordered" evidence="3">
    <location>
        <begin position="283"/>
        <end position="317"/>
    </location>
</feature>
<dbReference type="Gene3D" id="3.50.80.20">
    <property type="entry name" value="D-Ala-D-Ala carboxypeptidase C, peptidase S13"/>
    <property type="match status" value="1"/>
</dbReference>
<feature type="region of interest" description="Disordered" evidence="3">
    <location>
        <begin position="1"/>
        <end position="20"/>
    </location>
</feature>
<feature type="transmembrane region" description="Helical" evidence="4">
    <location>
        <begin position="23"/>
        <end position="44"/>
    </location>
</feature>
<evidence type="ECO:0000256" key="3">
    <source>
        <dbReference type="SAM" id="MobiDB-lite"/>
    </source>
</evidence>
<dbReference type="NCBIfam" id="TIGR00666">
    <property type="entry name" value="PBP4"/>
    <property type="match status" value="1"/>
</dbReference>
<sequence>MPPPSPAGPAEPPPPPPRRSRTGLIAVLSAVLVLVVAAVGLVVVRPGPVAGWLGARDNDANWVDTTTDPPPPPVLAAIGDSAPMPTPEGIRTLIGDLVTKSGLGERVNVSVVDVATGQSLYAQGADVPTVPASTTKLVTAVAVLATRGPAYRITTRVVAGSAPGEVVLVGAGDPTLAINGIGSYPGAGRLDDLANQVKQALGGTAPTKVTVDSSLYSGPVYEPGWDADIPTGGYGGAVTALMTDGARLDPKKSTKGAARTPTPDLTAGKSFAKLLGLPATKVTRGSAPASTAPSAAPTSTAATDGTGTVEPGTELGRVESPPIIRLVDFMLGDSDNLVAEALARQVAISRDQPASFVGAATATKAVLAELGLPVDGTVIADGSGLSRSNRISPALLAEVLVLAASGNRPELAGLVGGLPVGGWSGTLDERFRVKASQSGAGVVRAKTGTLTGVHAISGLLTTTDGRLLAFAILADKVPFGTDQAHPILDRIAAALVTCGCR</sequence>
<name>A0ABW3YC20_9ACTN</name>
<keyword evidence="4" id="KW-1133">Transmembrane helix</keyword>
<keyword evidence="6" id="KW-1185">Reference proteome</keyword>
<feature type="compositionally biased region" description="Low complexity" evidence="3">
    <location>
        <begin position="286"/>
        <end position="303"/>
    </location>
</feature>
<comment type="similarity">
    <text evidence="1">Belongs to the peptidase S13 family.</text>
</comment>
<evidence type="ECO:0000256" key="4">
    <source>
        <dbReference type="SAM" id="Phobius"/>
    </source>
</evidence>
<keyword evidence="4" id="KW-0812">Transmembrane</keyword>
<keyword evidence="2 5" id="KW-0378">Hydrolase</keyword>
<proteinExistence type="inferred from homology"/>
<dbReference type="PANTHER" id="PTHR30023">
    <property type="entry name" value="D-ALANYL-D-ALANINE CARBOXYPEPTIDASE"/>
    <property type="match status" value="1"/>
</dbReference>
<dbReference type="Pfam" id="PF02113">
    <property type="entry name" value="Peptidase_S13"/>
    <property type="match status" value="2"/>
</dbReference>
<dbReference type="InterPro" id="IPR012338">
    <property type="entry name" value="Beta-lactam/transpept-like"/>
</dbReference>
<dbReference type="InterPro" id="IPR000667">
    <property type="entry name" value="Peptidase_S13"/>
</dbReference>
<gene>
    <name evidence="5" type="primary">dacB</name>
    <name evidence="5" type="ORF">ACFQ4H_06905</name>
</gene>
<keyword evidence="5" id="KW-0645">Protease</keyword>
<evidence type="ECO:0000256" key="1">
    <source>
        <dbReference type="ARBA" id="ARBA00006096"/>
    </source>
</evidence>
<keyword evidence="4" id="KW-0472">Membrane</keyword>
<evidence type="ECO:0000313" key="6">
    <source>
        <dbReference type="Proteomes" id="UP001597260"/>
    </source>
</evidence>
<reference evidence="6" key="1">
    <citation type="journal article" date="2019" name="Int. J. Syst. Evol. Microbiol.">
        <title>The Global Catalogue of Microorganisms (GCM) 10K type strain sequencing project: providing services to taxonomists for standard genome sequencing and annotation.</title>
        <authorList>
            <consortium name="The Broad Institute Genomics Platform"/>
            <consortium name="The Broad Institute Genome Sequencing Center for Infectious Disease"/>
            <person name="Wu L."/>
            <person name="Ma J."/>
        </authorList>
    </citation>
    <scope>NUCLEOTIDE SEQUENCE [LARGE SCALE GENOMIC DNA]</scope>
    <source>
        <strain evidence="6">JCM 31037</strain>
    </source>
</reference>
<dbReference type="PRINTS" id="PR00922">
    <property type="entry name" value="DADACBPTASE3"/>
</dbReference>
<comment type="caution">
    <text evidence="5">The sequence shown here is derived from an EMBL/GenBank/DDBJ whole genome shotgun (WGS) entry which is preliminary data.</text>
</comment>
<dbReference type="Gene3D" id="3.40.710.10">
    <property type="entry name" value="DD-peptidase/beta-lactamase superfamily"/>
    <property type="match status" value="2"/>
</dbReference>
<dbReference type="PANTHER" id="PTHR30023:SF0">
    <property type="entry name" value="PENICILLIN-SENSITIVE CARBOXYPEPTIDASE A"/>
    <property type="match status" value="1"/>
</dbReference>
<dbReference type="EMBL" id="JBHTMP010000007">
    <property type="protein sequence ID" value="MFD1320819.1"/>
    <property type="molecule type" value="Genomic_DNA"/>
</dbReference>
<evidence type="ECO:0000313" key="5">
    <source>
        <dbReference type="EMBL" id="MFD1320819.1"/>
    </source>
</evidence>
<keyword evidence="5" id="KW-0121">Carboxypeptidase</keyword>
<dbReference type="Proteomes" id="UP001597260">
    <property type="component" value="Unassembled WGS sequence"/>
</dbReference>
<evidence type="ECO:0000256" key="2">
    <source>
        <dbReference type="ARBA" id="ARBA00022801"/>
    </source>
</evidence>
<protein>
    <submittedName>
        <fullName evidence="5">D-alanyl-D-alanine carboxypeptidase/D-alanyl-D-alanine-endopeptidase</fullName>
        <ecNumber evidence="5">3.4.16.4</ecNumber>
    </submittedName>
</protein>
<accession>A0ABW3YC20</accession>
<dbReference type="RefSeq" id="WP_377568172.1">
    <property type="nucleotide sequence ID" value="NZ_JBHTMP010000007.1"/>
</dbReference>
<dbReference type="EC" id="3.4.16.4" evidence="5"/>